<feature type="region of interest" description="Disordered" evidence="1">
    <location>
        <begin position="1"/>
        <end position="20"/>
    </location>
</feature>
<organism evidence="2 3">
    <name type="scientific">Rubus argutus</name>
    <name type="common">Southern blackberry</name>
    <dbReference type="NCBI Taxonomy" id="59490"/>
    <lineage>
        <taxon>Eukaryota</taxon>
        <taxon>Viridiplantae</taxon>
        <taxon>Streptophyta</taxon>
        <taxon>Embryophyta</taxon>
        <taxon>Tracheophyta</taxon>
        <taxon>Spermatophyta</taxon>
        <taxon>Magnoliopsida</taxon>
        <taxon>eudicotyledons</taxon>
        <taxon>Gunneridae</taxon>
        <taxon>Pentapetalae</taxon>
        <taxon>rosids</taxon>
        <taxon>fabids</taxon>
        <taxon>Rosales</taxon>
        <taxon>Rosaceae</taxon>
        <taxon>Rosoideae</taxon>
        <taxon>Rosoideae incertae sedis</taxon>
        <taxon>Rubus</taxon>
    </lineage>
</organism>
<reference evidence="2 3" key="1">
    <citation type="journal article" date="2023" name="G3 (Bethesda)">
        <title>A chromosome-length genome assembly and annotation of blackberry (Rubus argutus, cv. 'Hillquist').</title>
        <authorList>
            <person name="Bruna T."/>
            <person name="Aryal R."/>
            <person name="Dudchenko O."/>
            <person name="Sargent D.J."/>
            <person name="Mead D."/>
            <person name="Buti M."/>
            <person name="Cavallini A."/>
            <person name="Hytonen T."/>
            <person name="Andres J."/>
            <person name="Pham M."/>
            <person name="Weisz D."/>
            <person name="Mascagni F."/>
            <person name="Usai G."/>
            <person name="Natali L."/>
            <person name="Bassil N."/>
            <person name="Fernandez G.E."/>
            <person name="Lomsadze A."/>
            <person name="Armour M."/>
            <person name="Olukolu B."/>
            <person name="Poorten T."/>
            <person name="Britton C."/>
            <person name="Davik J."/>
            <person name="Ashrafi H."/>
            <person name="Aiden E.L."/>
            <person name="Borodovsky M."/>
            <person name="Worthington M."/>
        </authorList>
    </citation>
    <scope>NUCLEOTIDE SEQUENCE [LARGE SCALE GENOMIC DNA]</scope>
    <source>
        <strain evidence="2">PI 553951</strain>
    </source>
</reference>
<accession>A0AAW1VVF8</accession>
<sequence length="96" mass="10859">MMVSTAKHGLKTMMPSKAERWPQRFECRRQGLSFGLVLETAEDRECGGGREHDSSGLSGGTRPVWLKRRRQGSVALVTWRRQQGAIERGTGSRPRY</sequence>
<comment type="caution">
    <text evidence="2">The sequence shown here is derived from an EMBL/GenBank/DDBJ whole genome shotgun (WGS) entry which is preliminary data.</text>
</comment>
<dbReference type="Proteomes" id="UP001457282">
    <property type="component" value="Unassembled WGS sequence"/>
</dbReference>
<feature type="compositionally biased region" description="Basic and acidic residues" evidence="1">
    <location>
        <begin position="45"/>
        <end position="54"/>
    </location>
</feature>
<evidence type="ECO:0000313" key="3">
    <source>
        <dbReference type="Proteomes" id="UP001457282"/>
    </source>
</evidence>
<feature type="region of interest" description="Disordered" evidence="1">
    <location>
        <begin position="45"/>
        <end position="64"/>
    </location>
</feature>
<evidence type="ECO:0000313" key="2">
    <source>
        <dbReference type="EMBL" id="KAK9912343.1"/>
    </source>
</evidence>
<evidence type="ECO:0000256" key="1">
    <source>
        <dbReference type="SAM" id="MobiDB-lite"/>
    </source>
</evidence>
<dbReference type="AlphaFoldDB" id="A0AAW1VVF8"/>
<protein>
    <submittedName>
        <fullName evidence="2">Uncharacterized protein</fullName>
    </submittedName>
</protein>
<proteinExistence type="predicted"/>
<gene>
    <name evidence="2" type="ORF">M0R45_036210</name>
</gene>
<dbReference type="EMBL" id="JBEDUW010000007">
    <property type="protein sequence ID" value="KAK9912343.1"/>
    <property type="molecule type" value="Genomic_DNA"/>
</dbReference>
<keyword evidence="3" id="KW-1185">Reference proteome</keyword>
<name>A0AAW1VVF8_RUBAR</name>